<evidence type="ECO:0000313" key="1">
    <source>
        <dbReference type="EMBL" id="EAU63550.1"/>
    </source>
</evidence>
<protein>
    <submittedName>
        <fullName evidence="1">Uncharacterized protein</fullName>
    </submittedName>
</protein>
<proteinExistence type="predicted"/>
<organism evidence="1 2">
    <name type="scientific">Stigmatella aurantiaca (strain DW4/3-1)</name>
    <dbReference type="NCBI Taxonomy" id="378806"/>
    <lineage>
        <taxon>Bacteria</taxon>
        <taxon>Pseudomonadati</taxon>
        <taxon>Myxococcota</taxon>
        <taxon>Myxococcia</taxon>
        <taxon>Myxococcales</taxon>
        <taxon>Cystobacterineae</taxon>
        <taxon>Archangiaceae</taxon>
        <taxon>Stigmatella</taxon>
    </lineage>
</organism>
<evidence type="ECO:0000313" key="2">
    <source>
        <dbReference type="Proteomes" id="UP000032702"/>
    </source>
</evidence>
<dbReference type="AlphaFoldDB" id="Q08SR6"/>
<reference evidence="1 2" key="1">
    <citation type="submission" date="2006-04" db="EMBL/GenBank/DDBJ databases">
        <authorList>
            <person name="Nierman W.C."/>
        </authorList>
    </citation>
    <scope>NUCLEOTIDE SEQUENCE [LARGE SCALE GENOMIC DNA]</scope>
    <source>
        <strain evidence="1 2">DW4/3-1</strain>
    </source>
</reference>
<name>Q08SR6_STIAD</name>
<gene>
    <name evidence="1" type="ORF">STIAU_7213</name>
</gene>
<dbReference type="Proteomes" id="UP000032702">
    <property type="component" value="Unassembled WGS sequence"/>
</dbReference>
<accession>Q08SR6</accession>
<comment type="caution">
    <text evidence="1">The sequence shown here is derived from an EMBL/GenBank/DDBJ whole genome shotgun (WGS) entry which is preliminary data.</text>
</comment>
<dbReference type="EMBL" id="AAMD01000158">
    <property type="protein sequence ID" value="EAU63550.1"/>
    <property type="molecule type" value="Genomic_DNA"/>
</dbReference>
<sequence length="53" mass="5788">MLLATLLVASAAAAQPLLPARQRQDRRAALPTTVAFNGPLDRDSLVLDRTRFK</sequence>